<keyword evidence="5" id="KW-1185">Reference proteome</keyword>
<dbReference type="PANTHER" id="PTHR22826:SF106">
    <property type="entry name" value="TRIO, ISOFORM A"/>
    <property type="match status" value="1"/>
</dbReference>
<dbReference type="STRING" id="121224.E0W002"/>
<sequence>MSKQSPVEELLRQADQLISNQRPKAEVYAAMAESLGSAWKDINNLLEERRQILEMNVNYKRQEENCWKKIENLESLCLNATVPYEIETVKQLLTKLHSGKRAMLESLMATLQEGKFLHDKLNMLAKKGTLDSRPDNIKSNAEKAVSQVEHWLESLHDKRKQMETLWQTRKLQIEHCLGLAILASELLDVENVLKLKKEKLLKNDNLGDSKSTALILLDELMKILGDAQNLQEKTLKITNSTEKLAATSSGHFAGEEAISQSYAVLNECAEFLNCIDKREEILKKTVEFFNAADIAFNKLDSIENKMALSDLSDSSTVHSQIYSELIDAMEESTEPAILLGTEILNTVGHDTYGAIGVKNTLNELKSRRINLEGICTRRKEEKVQASQKFNEFLEKHNEIYSWLITTVESFLQSHQDMGTSLSASQDYLNSHVQLLEEFRIKEIELKSLLSTISSMRMNESDSEYRKDLNEKMKFLQEHWMELKFKLENRIDLANVYTGFHGKAQDLTNRFDSLEDDFKRKKSTMMMMADNDVKQRQEEEEEERKIQTAQELYVQLCHNGKNFTDDLEKIHDPGMWGEGGRHRKN</sequence>
<dbReference type="Pfam" id="PF00435">
    <property type="entry name" value="Spectrin"/>
    <property type="match status" value="1"/>
</dbReference>
<dbReference type="InParanoid" id="E0W002"/>
<evidence type="ECO:0000259" key="2">
    <source>
        <dbReference type="Pfam" id="PF25101"/>
    </source>
</evidence>
<protein>
    <submittedName>
        <fullName evidence="3 4">Golgin IMH1, putative</fullName>
    </submittedName>
</protein>
<dbReference type="CTD" id="8235650"/>
<dbReference type="EMBL" id="DS235854">
    <property type="protein sequence ID" value="EEB18958.1"/>
    <property type="molecule type" value="Genomic_DNA"/>
</dbReference>
<proteinExistence type="predicted"/>
<dbReference type="EMBL" id="AAZO01006573">
    <property type="status" value="NOT_ANNOTATED_CDS"/>
    <property type="molecule type" value="Genomic_DNA"/>
</dbReference>
<dbReference type="OrthoDB" id="2152335at2759"/>
<dbReference type="InterPro" id="IPR058157">
    <property type="entry name" value="Spectrin_met"/>
</dbReference>
<dbReference type="SUPFAM" id="SSF46966">
    <property type="entry name" value="Spectrin repeat"/>
    <property type="match status" value="3"/>
</dbReference>
<dbReference type="PANTHER" id="PTHR22826">
    <property type="entry name" value="RHO GUANINE EXCHANGE FACTOR-RELATED"/>
    <property type="match status" value="1"/>
</dbReference>
<dbReference type="InterPro" id="IPR051336">
    <property type="entry name" value="RhoGEF_Guanine_NuclExch_SF"/>
</dbReference>
<dbReference type="GO" id="GO:0005737">
    <property type="term" value="C:cytoplasm"/>
    <property type="evidence" value="ECO:0007669"/>
    <property type="project" value="TreeGrafter"/>
</dbReference>
<name>E0W002_PEDHC</name>
<dbReference type="RefSeq" id="XP_002431696.1">
    <property type="nucleotide sequence ID" value="XM_002431651.1"/>
</dbReference>
<dbReference type="HOGENOM" id="CLU_467198_0_0_1"/>
<dbReference type="Pfam" id="PF25101">
    <property type="entry name" value="Spectrin_7"/>
    <property type="match status" value="1"/>
</dbReference>
<reference evidence="3" key="1">
    <citation type="submission" date="2007-04" db="EMBL/GenBank/DDBJ databases">
        <title>Annotation of Pediculus humanus corporis strain USDA.</title>
        <authorList>
            <person name="Kirkness E."/>
            <person name="Hannick L."/>
            <person name="Hass B."/>
            <person name="Bruggner R."/>
            <person name="Lawson D."/>
            <person name="Bidwell S."/>
            <person name="Joardar V."/>
            <person name="Caler E."/>
            <person name="Walenz B."/>
            <person name="Inman J."/>
            <person name="Schobel S."/>
            <person name="Galinsky K."/>
            <person name="Amedeo P."/>
            <person name="Strausberg R."/>
        </authorList>
    </citation>
    <scope>NUCLEOTIDE SEQUENCE</scope>
    <source>
        <strain evidence="3">USDA</strain>
    </source>
</reference>
<evidence type="ECO:0000313" key="3">
    <source>
        <dbReference type="EMBL" id="EEB18958.1"/>
    </source>
</evidence>
<evidence type="ECO:0000256" key="1">
    <source>
        <dbReference type="ARBA" id="ARBA00022658"/>
    </source>
</evidence>
<dbReference type="KEGG" id="phu:Phum_PHUM541110"/>
<organism>
    <name type="scientific">Pediculus humanus subsp. corporis</name>
    <name type="common">Body louse</name>
    <dbReference type="NCBI Taxonomy" id="121224"/>
    <lineage>
        <taxon>Eukaryota</taxon>
        <taxon>Metazoa</taxon>
        <taxon>Ecdysozoa</taxon>
        <taxon>Arthropoda</taxon>
        <taxon>Hexapoda</taxon>
        <taxon>Insecta</taxon>
        <taxon>Pterygota</taxon>
        <taxon>Neoptera</taxon>
        <taxon>Paraneoptera</taxon>
        <taxon>Psocodea</taxon>
        <taxon>Troctomorpha</taxon>
        <taxon>Phthiraptera</taxon>
        <taxon>Anoplura</taxon>
        <taxon>Pediculidae</taxon>
        <taxon>Pediculus</taxon>
    </lineage>
</organism>
<dbReference type="eggNOG" id="KOG4240">
    <property type="taxonomic scope" value="Eukaryota"/>
</dbReference>
<dbReference type="OMA" id="AHADINC"/>
<dbReference type="AlphaFoldDB" id="E0W002"/>
<gene>
    <name evidence="4" type="primary">8235650</name>
    <name evidence="3" type="ORF">Phum_PHUM541110</name>
</gene>
<reference evidence="4" key="3">
    <citation type="submission" date="2020-05" db="UniProtKB">
        <authorList>
            <consortium name="EnsemblMetazoa"/>
        </authorList>
    </citation>
    <scope>IDENTIFICATION</scope>
    <source>
        <strain evidence="4">USDA</strain>
    </source>
</reference>
<keyword evidence="1" id="KW-0344">Guanine-nucleotide releasing factor</keyword>
<dbReference type="Gene3D" id="1.20.58.60">
    <property type="match status" value="3"/>
</dbReference>
<reference evidence="3" key="2">
    <citation type="submission" date="2007-04" db="EMBL/GenBank/DDBJ databases">
        <title>The genome of the human body louse.</title>
        <authorList>
            <consortium name="The Human Body Louse Genome Consortium"/>
            <person name="Kirkness E."/>
            <person name="Walenz B."/>
            <person name="Hass B."/>
            <person name="Bruggner R."/>
            <person name="Strausberg R."/>
        </authorList>
    </citation>
    <scope>NUCLEOTIDE SEQUENCE</scope>
    <source>
        <strain evidence="3">USDA</strain>
    </source>
</reference>
<accession>E0W002</accession>
<evidence type="ECO:0000313" key="4">
    <source>
        <dbReference type="EnsemblMetazoa" id="PHUM541110-PA"/>
    </source>
</evidence>
<dbReference type="VEuPathDB" id="VectorBase:PHUM541110"/>
<dbReference type="Proteomes" id="UP000009046">
    <property type="component" value="Unassembled WGS sequence"/>
</dbReference>
<dbReference type="InterPro" id="IPR002017">
    <property type="entry name" value="Spectrin_repeat"/>
</dbReference>
<dbReference type="EnsemblMetazoa" id="PHUM541110-RA">
    <property type="protein sequence ID" value="PHUM541110-PA"/>
    <property type="gene ID" value="PHUM541110"/>
</dbReference>
<dbReference type="GO" id="GO:0005085">
    <property type="term" value="F:guanyl-nucleotide exchange factor activity"/>
    <property type="evidence" value="ECO:0007669"/>
    <property type="project" value="UniProtKB-KW"/>
</dbReference>
<evidence type="ECO:0000313" key="5">
    <source>
        <dbReference type="Proteomes" id="UP000009046"/>
    </source>
</evidence>
<feature type="domain" description="Spectrin repeats metazoan" evidence="2">
    <location>
        <begin position="502"/>
        <end position="572"/>
    </location>
</feature>
<dbReference type="GO" id="GO:0019898">
    <property type="term" value="C:extrinsic component of membrane"/>
    <property type="evidence" value="ECO:0007669"/>
    <property type="project" value="TreeGrafter"/>
</dbReference>
<dbReference type="GeneID" id="8235650"/>